<evidence type="ECO:0000256" key="1">
    <source>
        <dbReference type="SAM" id="MobiDB-lite"/>
    </source>
</evidence>
<dbReference type="OrthoDB" id="5422479at2759"/>
<organism evidence="2">
    <name type="scientific">Petromyces alliaceus</name>
    <name type="common">Aspergillus alliaceus</name>
    <dbReference type="NCBI Taxonomy" id="209559"/>
    <lineage>
        <taxon>Eukaryota</taxon>
        <taxon>Fungi</taxon>
        <taxon>Dikarya</taxon>
        <taxon>Ascomycota</taxon>
        <taxon>Pezizomycotina</taxon>
        <taxon>Eurotiomycetes</taxon>
        <taxon>Eurotiomycetidae</taxon>
        <taxon>Eurotiales</taxon>
        <taxon>Aspergillaceae</taxon>
        <taxon>Aspergillus</taxon>
        <taxon>Aspergillus subgen. Circumdati</taxon>
    </lineage>
</organism>
<feature type="compositionally biased region" description="Low complexity" evidence="1">
    <location>
        <begin position="146"/>
        <end position="157"/>
    </location>
</feature>
<name>A0A5N7C3P7_PETAA</name>
<reference evidence="2" key="1">
    <citation type="submission" date="2019-04" db="EMBL/GenBank/DDBJ databases">
        <title>Friends and foes A comparative genomics studyof 23 Aspergillus species from section Flavi.</title>
        <authorList>
            <consortium name="DOE Joint Genome Institute"/>
            <person name="Kjaerbolling I."/>
            <person name="Vesth T."/>
            <person name="Frisvad J.C."/>
            <person name="Nybo J.L."/>
            <person name="Theobald S."/>
            <person name="Kildgaard S."/>
            <person name="Isbrandt T."/>
            <person name="Kuo A."/>
            <person name="Sato A."/>
            <person name="Lyhne E.K."/>
            <person name="Kogle M.E."/>
            <person name="Wiebenga A."/>
            <person name="Kun R.S."/>
            <person name="Lubbers R.J."/>
            <person name="Makela M.R."/>
            <person name="Barry K."/>
            <person name="Chovatia M."/>
            <person name="Clum A."/>
            <person name="Daum C."/>
            <person name="Haridas S."/>
            <person name="He G."/>
            <person name="LaButti K."/>
            <person name="Lipzen A."/>
            <person name="Mondo S."/>
            <person name="Riley R."/>
            <person name="Salamov A."/>
            <person name="Simmons B.A."/>
            <person name="Magnuson J.K."/>
            <person name="Henrissat B."/>
            <person name="Mortensen U.H."/>
            <person name="Larsen T.O."/>
            <person name="Devries R.P."/>
            <person name="Grigoriev I.V."/>
            <person name="Machida M."/>
            <person name="Baker S.E."/>
            <person name="Andersen M.R."/>
        </authorList>
    </citation>
    <scope>NUCLEOTIDE SEQUENCE [LARGE SCALE GENOMIC DNA]</scope>
    <source>
        <strain evidence="2">IBT 14317</strain>
    </source>
</reference>
<proteinExistence type="predicted"/>
<protein>
    <submittedName>
        <fullName evidence="2">Uncharacterized protein</fullName>
    </submittedName>
</protein>
<sequence>MSNSTHALNVFFYFQKQELKLSFSSPNQASAYQNRNRESRIFANEPSAVYLPLSASMVYIRDSSKGLVLGFSTQEDADRWCQTSILGRKHGQYEVHIGCGWTGEQLNQALEPDMLQPSRPARPQSMLFTMEPTPPSSSGSDTNMKLSPSMQPSPLSSNRSSGVFSLPSSLVSGAGKAAHRSVPSGHVVLPALPPAAPRYQAQGGTSSYQPMPLAMSDDSYGCSQTAVAYSLSAYSVPASEMSLPLVKGAQPGRRES</sequence>
<gene>
    <name evidence="2" type="ORF">BDV23DRAFT_158317</name>
</gene>
<feature type="region of interest" description="Disordered" evidence="1">
    <location>
        <begin position="114"/>
        <end position="162"/>
    </location>
</feature>
<accession>A0A5N7C3P7</accession>
<dbReference type="Proteomes" id="UP000326877">
    <property type="component" value="Unassembled WGS sequence"/>
</dbReference>
<evidence type="ECO:0000313" key="2">
    <source>
        <dbReference type="EMBL" id="KAE8388724.1"/>
    </source>
</evidence>
<dbReference type="AlphaFoldDB" id="A0A5N7C3P7"/>
<dbReference type="EMBL" id="ML735274">
    <property type="protein sequence ID" value="KAE8388724.1"/>
    <property type="molecule type" value="Genomic_DNA"/>
</dbReference>
<feature type="compositionally biased region" description="Polar residues" evidence="1">
    <location>
        <begin position="136"/>
        <end position="145"/>
    </location>
</feature>